<gene>
    <name evidence="2" type="ORF">DW723_10770</name>
    <name evidence="1" type="ORF">ERS852394_00519</name>
    <name evidence="3" type="ORF">ROSSTS7063_02907</name>
</gene>
<reference evidence="3 6" key="3">
    <citation type="submission" date="2019-07" db="EMBL/GenBank/DDBJ databases">
        <authorList>
            <person name="Hibberd C M."/>
            <person name="Gehrig L. J."/>
            <person name="Chang H.-W."/>
            <person name="Venkatesh S."/>
        </authorList>
    </citation>
    <scope>NUCLEOTIDE SEQUENCE [LARGE SCALE GENOMIC DNA]</scope>
    <source>
        <strain evidence="3">Ruminococcus_obeum_SSTS_Bg7063</strain>
    </source>
</reference>
<dbReference type="PANTHER" id="PTHR35276">
    <property type="entry name" value="S-ADENOSYL-L-METHIONINE-DEPENDENT METHYLTRANSFERASES SUPERFAMILY PROTEIN"/>
    <property type="match status" value="1"/>
</dbReference>
<dbReference type="PANTHER" id="PTHR35276:SF1">
    <property type="entry name" value="TRNA (MNM(5)S(2)U34)-METHYLTRANSFERASE, CHLOROPLASTIC"/>
    <property type="match status" value="1"/>
</dbReference>
<dbReference type="SUPFAM" id="SSF53335">
    <property type="entry name" value="S-adenosyl-L-methionine-dependent methyltransferases"/>
    <property type="match status" value="1"/>
</dbReference>
<dbReference type="Proteomes" id="UP000283928">
    <property type="component" value="Unassembled WGS sequence"/>
</dbReference>
<keyword evidence="6" id="KW-1185">Reference proteome</keyword>
<keyword evidence="1" id="KW-0489">Methyltransferase</keyword>
<dbReference type="InterPro" id="IPR029063">
    <property type="entry name" value="SAM-dependent_MTases_sf"/>
</dbReference>
<dbReference type="AlphaFoldDB" id="A0A173Y6N6"/>
<sequence length="187" mass="20617">MKAVQITGWCARFIREQVQPGDICIDATMGNGNDTLLLSSLCGKDGHVFAFDIQEAALINTRKRLMEADAPQNYTLLLESHTNIEHYVDPGTVSCITFNLGYLPGGDHTKATHADTSIAALSKSLDLLQKGGLISLCIYSGGDSGFEERNAVLAWLKELNPHKYLVIRSDYYNRPNNPPIPVLIIRQ</sequence>
<dbReference type="GO" id="GO:0008168">
    <property type="term" value="F:methyltransferase activity"/>
    <property type="evidence" value="ECO:0007669"/>
    <property type="project" value="UniProtKB-KW"/>
</dbReference>
<dbReference type="GO" id="GO:0032259">
    <property type="term" value="P:methylation"/>
    <property type="evidence" value="ECO:0007669"/>
    <property type="project" value="UniProtKB-KW"/>
</dbReference>
<dbReference type="RefSeq" id="WP_055065603.1">
    <property type="nucleotide sequence ID" value="NZ_CABHNB010000043.1"/>
</dbReference>
<dbReference type="Proteomes" id="UP000409147">
    <property type="component" value="Unassembled WGS sequence"/>
</dbReference>
<organism evidence="1 4">
    <name type="scientific">Blautia obeum</name>
    <dbReference type="NCBI Taxonomy" id="40520"/>
    <lineage>
        <taxon>Bacteria</taxon>
        <taxon>Bacillati</taxon>
        <taxon>Bacillota</taxon>
        <taxon>Clostridia</taxon>
        <taxon>Lachnospirales</taxon>
        <taxon>Lachnospiraceae</taxon>
        <taxon>Blautia</taxon>
    </lineage>
</organism>
<dbReference type="EMBL" id="QSKO01000014">
    <property type="protein sequence ID" value="RHE73624.1"/>
    <property type="molecule type" value="Genomic_DNA"/>
</dbReference>
<dbReference type="Gene3D" id="3.40.50.150">
    <property type="entry name" value="Vaccinia Virus protein VP39"/>
    <property type="match status" value="1"/>
</dbReference>
<dbReference type="EMBL" id="CYZD01000002">
    <property type="protein sequence ID" value="CUN58635.1"/>
    <property type="molecule type" value="Genomic_DNA"/>
</dbReference>
<keyword evidence="2" id="KW-0808">Transferase</keyword>
<evidence type="ECO:0000313" key="6">
    <source>
        <dbReference type="Proteomes" id="UP000409147"/>
    </source>
</evidence>
<evidence type="ECO:0000313" key="2">
    <source>
        <dbReference type="EMBL" id="RHE73624.1"/>
    </source>
</evidence>
<protein>
    <submittedName>
        <fullName evidence="1 3">rRNA methylase</fullName>
    </submittedName>
    <submittedName>
        <fullName evidence="2">SAM-dependent methyltransferase</fullName>
    </submittedName>
</protein>
<dbReference type="EMBL" id="CABHNB010000043">
    <property type="protein sequence ID" value="VUX18998.1"/>
    <property type="molecule type" value="Genomic_DNA"/>
</dbReference>
<evidence type="ECO:0000313" key="3">
    <source>
        <dbReference type="EMBL" id="VUX18998.1"/>
    </source>
</evidence>
<dbReference type="InterPro" id="IPR010719">
    <property type="entry name" value="MnmM_MeTrfase"/>
</dbReference>
<reference evidence="1 4" key="1">
    <citation type="submission" date="2015-09" db="EMBL/GenBank/DDBJ databases">
        <authorList>
            <consortium name="Pathogen Informatics"/>
        </authorList>
    </citation>
    <scope>NUCLEOTIDE SEQUENCE [LARGE SCALE GENOMIC DNA]</scope>
    <source>
        <strain evidence="1 4">2789STDY5608837</strain>
    </source>
</reference>
<evidence type="ECO:0000313" key="1">
    <source>
        <dbReference type="EMBL" id="CUN58635.1"/>
    </source>
</evidence>
<proteinExistence type="predicted"/>
<evidence type="ECO:0000313" key="5">
    <source>
        <dbReference type="Proteomes" id="UP000283928"/>
    </source>
</evidence>
<dbReference type="Pfam" id="PF06962">
    <property type="entry name" value="rRNA_methylase"/>
    <property type="match status" value="1"/>
</dbReference>
<name>A0A173Y6N6_9FIRM</name>
<evidence type="ECO:0000313" key="4">
    <source>
        <dbReference type="Proteomes" id="UP000095409"/>
    </source>
</evidence>
<reference evidence="2 5" key="2">
    <citation type="submission" date="2018-08" db="EMBL/GenBank/DDBJ databases">
        <title>A genome reference for cultivated species of the human gut microbiota.</title>
        <authorList>
            <person name="Zou Y."/>
            <person name="Xue W."/>
            <person name="Luo G."/>
        </authorList>
    </citation>
    <scope>NUCLEOTIDE SEQUENCE [LARGE SCALE GENOMIC DNA]</scope>
    <source>
        <strain evidence="2 5">AM27-32LB</strain>
    </source>
</reference>
<dbReference type="Proteomes" id="UP000095409">
    <property type="component" value="Unassembled WGS sequence"/>
</dbReference>
<accession>A0A173Y6N6</accession>